<protein>
    <submittedName>
        <fullName evidence="2">Sporulation protein YlmC with PRC-barrel domain</fullName>
    </submittedName>
</protein>
<dbReference type="PANTHER" id="PTHR36505:SF1">
    <property type="entry name" value="BLR1072 PROTEIN"/>
    <property type="match status" value="1"/>
</dbReference>
<dbReference type="InterPro" id="IPR027275">
    <property type="entry name" value="PRC-brl_dom"/>
</dbReference>
<proteinExistence type="predicted"/>
<dbReference type="PANTHER" id="PTHR36505">
    <property type="entry name" value="BLR1072 PROTEIN"/>
    <property type="match status" value="1"/>
</dbReference>
<keyword evidence="3" id="KW-1185">Reference proteome</keyword>
<dbReference type="Gene3D" id="2.30.30.240">
    <property type="entry name" value="PRC-barrel domain"/>
    <property type="match status" value="1"/>
</dbReference>
<sequence length="122" mass="13584">MSDSIATDETTRLIASNKVDGTAVYNPDGERLGSIHNFMVNKRTGTVEYAVLQFGGILGFGSDYYPLPWNTLNYDSGQGGYVVNLSRETLESAPHYQATEEPVHDIDYGRRVHSHYGVSYPY</sequence>
<name>A0ABU1MM25_9SPHN</name>
<reference evidence="2 3" key="1">
    <citation type="submission" date="2023-07" db="EMBL/GenBank/DDBJ databases">
        <title>Sorghum-associated microbial communities from plants grown in Nebraska, USA.</title>
        <authorList>
            <person name="Schachtman D."/>
        </authorList>
    </citation>
    <scope>NUCLEOTIDE SEQUENCE [LARGE SCALE GENOMIC DNA]</scope>
    <source>
        <strain evidence="2 3">DS1027</strain>
    </source>
</reference>
<dbReference type="Proteomes" id="UP001184150">
    <property type="component" value="Unassembled WGS sequence"/>
</dbReference>
<dbReference type="InterPro" id="IPR011033">
    <property type="entry name" value="PRC_barrel-like_sf"/>
</dbReference>
<evidence type="ECO:0000259" key="1">
    <source>
        <dbReference type="Pfam" id="PF05239"/>
    </source>
</evidence>
<gene>
    <name evidence="2" type="ORF">J2792_002268</name>
</gene>
<organism evidence="2 3">
    <name type="scientific">Novosphingobium capsulatum</name>
    <dbReference type="NCBI Taxonomy" id="13688"/>
    <lineage>
        <taxon>Bacteria</taxon>
        <taxon>Pseudomonadati</taxon>
        <taxon>Pseudomonadota</taxon>
        <taxon>Alphaproteobacteria</taxon>
        <taxon>Sphingomonadales</taxon>
        <taxon>Sphingomonadaceae</taxon>
        <taxon>Novosphingobium</taxon>
    </lineage>
</organism>
<dbReference type="EMBL" id="JAVDRD010000005">
    <property type="protein sequence ID" value="MDR6511396.1"/>
    <property type="molecule type" value="Genomic_DNA"/>
</dbReference>
<evidence type="ECO:0000313" key="3">
    <source>
        <dbReference type="Proteomes" id="UP001184150"/>
    </source>
</evidence>
<feature type="domain" description="PRC-barrel" evidence="1">
    <location>
        <begin position="15"/>
        <end position="88"/>
    </location>
</feature>
<comment type="caution">
    <text evidence="2">The sequence shown here is derived from an EMBL/GenBank/DDBJ whole genome shotgun (WGS) entry which is preliminary data.</text>
</comment>
<evidence type="ECO:0000313" key="2">
    <source>
        <dbReference type="EMBL" id="MDR6511396.1"/>
    </source>
</evidence>
<dbReference type="Pfam" id="PF05239">
    <property type="entry name" value="PRC"/>
    <property type="match status" value="1"/>
</dbReference>
<dbReference type="SUPFAM" id="SSF50346">
    <property type="entry name" value="PRC-barrel domain"/>
    <property type="match status" value="1"/>
</dbReference>
<accession>A0ABU1MM25</accession>
<dbReference type="RefSeq" id="WP_062785709.1">
    <property type="nucleotide sequence ID" value="NZ_CP140000.1"/>
</dbReference>